<accession>A0A4R7I5T6</accession>
<keyword evidence="2" id="KW-1185">Reference proteome</keyword>
<gene>
    <name evidence="1" type="ORF">BDK89_3989</name>
</gene>
<proteinExistence type="predicted"/>
<dbReference type="RefSeq" id="WP_133870593.1">
    <property type="nucleotide sequence ID" value="NZ_SOAU01000001.1"/>
</dbReference>
<evidence type="ECO:0000313" key="1">
    <source>
        <dbReference type="EMBL" id="TDT18369.1"/>
    </source>
</evidence>
<organism evidence="1 2">
    <name type="scientific">Ilumatobacter fluminis</name>
    <dbReference type="NCBI Taxonomy" id="467091"/>
    <lineage>
        <taxon>Bacteria</taxon>
        <taxon>Bacillati</taxon>
        <taxon>Actinomycetota</taxon>
        <taxon>Acidimicrobiia</taxon>
        <taxon>Acidimicrobiales</taxon>
        <taxon>Ilumatobacteraceae</taxon>
        <taxon>Ilumatobacter</taxon>
    </lineage>
</organism>
<name>A0A4R7I5T6_9ACTN</name>
<dbReference type="EMBL" id="SOAU01000001">
    <property type="protein sequence ID" value="TDT18369.1"/>
    <property type="molecule type" value="Genomic_DNA"/>
</dbReference>
<dbReference type="Proteomes" id="UP000294558">
    <property type="component" value="Unassembled WGS sequence"/>
</dbReference>
<protein>
    <submittedName>
        <fullName evidence="1">Uncharacterized protein</fullName>
    </submittedName>
</protein>
<reference evidence="1 2" key="1">
    <citation type="submission" date="2019-03" db="EMBL/GenBank/DDBJ databases">
        <title>Sequencing the genomes of 1000 actinobacteria strains.</title>
        <authorList>
            <person name="Klenk H.-P."/>
        </authorList>
    </citation>
    <scope>NUCLEOTIDE SEQUENCE [LARGE SCALE GENOMIC DNA]</scope>
    <source>
        <strain evidence="1 2">DSM 18936</strain>
    </source>
</reference>
<evidence type="ECO:0000313" key="2">
    <source>
        <dbReference type="Proteomes" id="UP000294558"/>
    </source>
</evidence>
<comment type="caution">
    <text evidence="1">The sequence shown here is derived from an EMBL/GenBank/DDBJ whole genome shotgun (WGS) entry which is preliminary data.</text>
</comment>
<sequence length="76" mass="8615">MATTVKVSTETRDRIKAFGRATLEDTIIEALDALEEREFWAQAERAAAWRATLSDDEQAQRRAREAEIDAAFDSIE</sequence>
<dbReference type="AlphaFoldDB" id="A0A4R7I5T6"/>